<dbReference type="Proteomes" id="UP000182771">
    <property type="component" value="Unassembled WGS sequence"/>
</dbReference>
<evidence type="ECO:0000313" key="2">
    <source>
        <dbReference type="Proteomes" id="UP000182771"/>
    </source>
</evidence>
<accession>A0A1H2SZ85</accession>
<reference evidence="1 2" key="1">
    <citation type="submission" date="2016-10" db="EMBL/GenBank/DDBJ databases">
        <authorList>
            <person name="Varghese N."/>
            <person name="Submissions S."/>
        </authorList>
    </citation>
    <scope>NUCLEOTIDE SEQUENCE [LARGE SCALE GENOMIC DNA]</scope>
    <source>
        <strain evidence="1 2">DSM 11449</strain>
    </source>
</reference>
<comment type="caution">
    <text evidence="1">The sequence shown here is derived from an EMBL/GenBank/DDBJ whole genome shotgun (WGS) entry which is preliminary data.</text>
</comment>
<sequence>MKDKKRDLKAYDIHFAGLKDGEHLFEYQIDNHFFELFDYHEFNQVNQRVSVHLKKKSTLLELHFLSQGTVNVNCDITDEPFDLPTEGALDLVVKFGDSYNDDNDELLILPQGEHTLSVAQYIYEMIVLSVPAKRINSQAENLAEVLDTIDAFSPKELEEAADDSQTDPRWDELKKLLNK</sequence>
<organism evidence="1 2">
    <name type="scientific">Capnocytophaga granulosa</name>
    <dbReference type="NCBI Taxonomy" id="45242"/>
    <lineage>
        <taxon>Bacteria</taxon>
        <taxon>Pseudomonadati</taxon>
        <taxon>Bacteroidota</taxon>
        <taxon>Flavobacteriia</taxon>
        <taxon>Flavobacteriales</taxon>
        <taxon>Flavobacteriaceae</taxon>
        <taxon>Capnocytophaga</taxon>
    </lineage>
</organism>
<dbReference type="OrthoDB" id="1524821at2"/>
<evidence type="ECO:0000313" key="1">
    <source>
        <dbReference type="EMBL" id="SDW36837.1"/>
    </source>
</evidence>
<dbReference type="GeneID" id="85016136"/>
<dbReference type="InterPro" id="IPR003772">
    <property type="entry name" value="YceD"/>
</dbReference>
<dbReference type="EMBL" id="FNND01000002">
    <property type="protein sequence ID" value="SDW36837.1"/>
    <property type="molecule type" value="Genomic_DNA"/>
</dbReference>
<proteinExistence type="predicted"/>
<protein>
    <submittedName>
        <fullName evidence="1">Uncharacterized metal-binding protein YceD, DUF177 family</fullName>
    </submittedName>
</protein>
<dbReference type="Pfam" id="PF02620">
    <property type="entry name" value="YceD"/>
    <property type="match status" value="1"/>
</dbReference>
<gene>
    <name evidence="1" type="ORF">SAMN05444420_10234</name>
</gene>
<dbReference type="RefSeq" id="WP_009642961.1">
    <property type="nucleotide sequence ID" value="NZ_CAUUXI010000049.1"/>
</dbReference>
<dbReference type="AlphaFoldDB" id="A0A1H2SZ85"/>
<keyword evidence="2" id="KW-1185">Reference proteome</keyword>
<name>A0A1H2SZ85_9FLAO</name>